<reference evidence="7" key="1">
    <citation type="journal article" date="2017" name="Parasit. Vectors">
        <title>Sialotranscriptomics of Rhipicephalus zambeziensis reveals intricate expression profiles of secretory proteins and suggests tight temporal transcriptional regulation during blood-feeding.</title>
        <authorList>
            <person name="de Castro M.H."/>
            <person name="de Klerk D."/>
            <person name="Pienaar R."/>
            <person name="Rees D.J.G."/>
            <person name="Mans B.J."/>
        </authorList>
    </citation>
    <scope>NUCLEOTIDE SEQUENCE</scope>
    <source>
        <tissue evidence="7">Salivary glands</tissue>
    </source>
</reference>
<dbReference type="PROSITE" id="PS50007">
    <property type="entry name" value="PIPLC_X_DOMAIN"/>
    <property type="match status" value="1"/>
</dbReference>
<evidence type="ECO:0000256" key="2">
    <source>
        <dbReference type="ARBA" id="ARBA00022723"/>
    </source>
</evidence>
<name>A0A224YVA5_9ACAR</name>
<dbReference type="Gene3D" id="3.20.20.190">
    <property type="entry name" value="Phosphatidylinositol (PI) phosphodiesterase"/>
    <property type="match status" value="1"/>
</dbReference>
<evidence type="ECO:0000256" key="5">
    <source>
        <dbReference type="ARBA" id="ARBA00023239"/>
    </source>
</evidence>
<evidence type="ECO:0000313" key="7">
    <source>
        <dbReference type="EMBL" id="MAA17730.1"/>
    </source>
</evidence>
<keyword evidence="2" id="KW-0479">Metal-binding</keyword>
<feature type="signal peptide" evidence="6">
    <location>
        <begin position="1"/>
        <end position="16"/>
    </location>
</feature>
<dbReference type="EMBL" id="GFPF01006584">
    <property type="protein sequence ID" value="MAA17730.1"/>
    <property type="molecule type" value="Transcribed_RNA"/>
</dbReference>
<evidence type="ECO:0000256" key="3">
    <source>
        <dbReference type="ARBA" id="ARBA00022842"/>
    </source>
</evidence>
<dbReference type="GO" id="GO:0016829">
    <property type="term" value="F:lyase activity"/>
    <property type="evidence" value="ECO:0007669"/>
    <property type="project" value="UniProtKB-KW"/>
</dbReference>
<dbReference type="InterPro" id="IPR051057">
    <property type="entry name" value="PI-PLC_domain"/>
</dbReference>
<evidence type="ECO:0000256" key="1">
    <source>
        <dbReference type="ARBA" id="ARBA00000110"/>
    </source>
</evidence>
<keyword evidence="3" id="KW-0460">Magnesium</keyword>
<protein>
    <submittedName>
        <fullName evidence="7">Catalytic domain containing protein</fullName>
    </submittedName>
</protein>
<evidence type="ECO:0000256" key="6">
    <source>
        <dbReference type="SAM" id="SignalP"/>
    </source>
</evidence>
<dbReference type="GO" id="GO:0006629">
    <property type="term" value="P:lipid metabolic process"/>
    <property type="evidence" value="ECO:0007669"/>
    <property type="project" value="InterPro"/>
</dbReference>
<proteinExistence type="predicted"/>
<organism evidence="7">
    <name type="scientific">Rhipicephalus zambeziensis</name>
    <dbReference type="NCBI Taxonomy" id="60191"/>
    <lineage>
        <taxon>Eukaryota</taxon>
        <taxon>Metazoa</taxon>
        <taxon>Ecdysozoa</taxon>
        <taxon>Arthropoda</taxon>
        <taxon>Chelicerata</taxon>
        <taxon>Arachnida</taxon>
        <taxon>Acari</taxon>
        <taxon>Parasitiformes</taxon>
        <taxon>Ixodida</taxon>
        <taxon>Ixodoidea</taxon>
        <taxon>Ixodidae</taxon>
        <taxon>Rhipicephalinae</taxon>
        <taxon>Rhipicephalus</taxon>
        <taxon>Rhipicephalus</taxon>
    </lineage>
</organism>
<feature type="chain" id="PRO_5012352709" evidence="6">
    <location>
        <begin position="17"/>
        <end position="440"/>
    </location>
</feature>
<accession>A0A224YVA5</accession>
<dbReference type="GO" id="GO:0046872">
    <property type="term" value="F:metal ion binding"/>
    <property type="evidence" value="ECO:0007669"/>
    <property type="project" value="UniProtKB-KW"/>
</dbReference>
<dbReference type="InterPro" id="IPR017946">
    <property type="entry name" value="PLC-like_Pdiesterase_TIM-brl"/>
</dbReference>
<comment type="catalytic activity">
    <reaction evidence="1">
        <text>an N-(acyl)-sphingosylphosphoethanolamine = an N-(acyl)-sphingosyl-1,3-cyclic phosphate + ethanolamine</text>
        <dbReference type="Rhea" id="RHEA:60648"/>
        <dbReference type="ChEBI" id="CHEBI:57603"/>
        <dbReference type="ChEBI" id="CHEBI:143891"/>
        <dbReference type="ChEBI" id="CHEBI:143892"/>
    </reaction>
</comment>
<keyword evidence="4" id="KW-1015">Disulfide bond</keyword>
<dbReference type="SUPFAM" id="SSF51695">
    <property type="entry name" value="PLC-like phosphodiesterases"/>
    <property type="match status" value="1"/>
</dbReference>
<sequence length="440" mass="50199">MLAPSIILLICCVCYGQTISESRKSGAYLTRSSLNGLWGHGFFEINWFGIPHELIGRTFAALATANPPRSYYDILYLVHVTSQGGSVTTNAPAPNFEVNSLMRGECLGYWALILESGNMSTPTNNVLYSSCFTPRPRWMRENCCSLSALSLTDMIIPGTHNSGMCRPRLMVSRGQLVYNQYESITQQLAYGIRALDIRVQWFRGEFYVTHDVVRGRLTIRQVLREVRNFVEVTGELVLLDFHRFPKGFEGTRKLAAERHERLVNLIVTELRGVLLKRFDHLKKMNEIFEGCKRDNRMSGHVVVFYNSNRYRGPYEDFLAPAIVHKWPDAQSKRALIGFLETDACAQESRNMVSIMAELTPKFPMFLVSTRRIAQLVNHDLTEYFRYKQEKCSGIISTDYFLGNGIIDVAIEANVVKGLRRLSLESFRPEPHNYCSLTAYP</sequence>
<keyword evidence="6" id="KW-0732">Signal</keyword>
<keyword evidence="5" id="KW-0456">Lyase</keyword>
<dbReference type="PANTHER" id="PTHR13593">
    <property type="match status" value="1"/>
</dbReference>
<evidence type="ECO:0000256" key="4">
    <source>
        <dbReference type="ARBA" id="ARBA00023157"/>
    </source>
</evidence>
<dbReference type="GO" id="GO:0008081">
    <property type="term" value="F:phosphoric diester hydrolase activity"/>
    <property type="evidence" value="ECO:0007669"/>
    <property type="project" value="InterPro"/>
</dbReference>
<dbReference type="PANTHER" id="PTHR13593:SF103">
    <property type="entry name" value="RE10370P"/>
    <property type="match status" value="1"/>
</dbReference>
<dbReference type="AlphaFoldDB" id="A0A224YVA5"/>